<name>A0A348AHX9_9FIRM</name>
<dbReference type="InterPro" id="IPR036259">
    <property type="entry name" value="MFS_trans_sf"/>
</dbReference>
<keyword evidence="2" id="KW-0813">Transport</keyword>
<evidence type="ECO:0000256" key="6">
    <source>
        <dbReference type="ARBA" id="ARBA00023136"/>
    </source>
</evidence>
<keyword evidence="3" id="KW-1003">Cell membrane</keyword>
<feature type="transmembrane region" description="Helical" evidence="7">
    <location>
        <begin position="288"/>
        <end position="305"/>
    </location>
</feature>
<dbReference type="AlphaFoldDB" id="A0A348AHX9"/>
<evidence type="ECO:0000256" key="2">
    <source>
        <dbReference type="ARBA" id="ARBA00022448"/>
    </source>
</evidence>
<dbReference type="SUPFAM" id="SSF103473">
    <property type="entry name" value="MFS general substrate transporter"/>
    <property type="match status" value="1"/>
</dbReference>
<evidence type="ECO:0000259" key="8">
    <source>
        <dbReference type="PROSITE" id="PS50850"/>
    </source>
</evidence>
<keyword evidence="5 7" id="KW-1133">Transmembrane helix</keyword>
<proteinExistence type="predicted"/>
<dbReference type="Proteomes" id="UP000276437">
    <property type="component" value="Chromosome"/>
</dbReference>
<evidence type="ECO:0000256" key="1">
    <source>
        <dbReference type="ARBA" id="ARBA00004651"/>
    </source>
</evidence>
<dbReference type="PROSITE" id="PS50850">
    <property type="entry name" value="MFS"/>
    <property type="match status" value="1"/>
</dbReference>
<evidence type="ECO:0000256" key="4">
    <source>
        <dbReference type="ARBA" id="ARBA00022692"/>
    </source>
</evidence>
<gene>
    <name evidence="9" type="ORF">MAMMFC1_01338</name>
</gene>
<dbReference type="InterPro" id="IPR052425">
    <property type="entry name" value="Uncharacterized_MFS-type"/>
</dbReference>
<accession>A0A348AHX9</accession>
<dbReference type="InterPro" id="IPR020846">
    <property type="entry name" value="MFS_dom"/>
</dbReference>
<keyword evidence="6 7" id="KW-0472">Membrane</keyword>
<evidence type="ECO:0000313" key="9">
    <source>
        <dbReference type="EMBL" id="BBB90677.1"/>
    </source>
</evidence>
<dbReference type="KEGG" id="mana:MAMMFC1_01338"/>
<feature type="domain" description="Major facilitator superfamily (MFS) profile" evidence="8">
    <location>
        <begin position="19"/>
        <end position="401"/>
    </location>
</feature>
<dbReference type="PANTHER" id="PTHR42688:SF1">
    <property type="entry name" value="BLR5212 PROTEIN"/>
    <property type="match status" value="1"/>
</dbReference>
<dbReference type="Gene3D" id="1.20.1250.20">
    <property type="entry name" value="MFS general substrate transporter like domains"/>
    <property type="match status" value="2"/>
</dbReference>
<evidence type="ECO:0000256" key="3">
    <source>
        <dbReference type="ARBA" id="ARBA00022475"/>
    </source>
</evidence>
<comment type="subcellular location">
    <subcellularLocation>
        <location evidence="1">Cell membrane</location>
        <topology evidence="1">Multi-pass membrane protein</topology>
    </subcellularLocation>
</comment>
<feature type="transmembrane region" description="Helical" evidence="7">
    <location>
        <begin position="311"/>
        <end position="327"/>
    </location>
</feature>
<feature type="transmembrane region" description="Helical" evidence="7">
    <location>
        <begin position="227"/>
        <end position="251"/>
    </location>
</feature>
<feature type="transmembrane region" description="Helical" evidence="7">
    <location>
        <begin position="377"/>
        <end position="396"/>
    </location>
</feature>
<evidence type="ECO:0000256" key="7">
    <source>
        <dbReference type="SAM" id="Phobius"/>
    </source>
</evidence>
<feature type="transmembrane region" description="Helical" evidence="7">
    <location>
        <begin position="347"/>
        <end position="371"/>
    </location>
</feature>
<keyword evidence="10" id="KW-1185">Reference proteome</keyword>
<dbReference type="GO" id="GO:0022857">
    <property type="term" value="F:transmembrane transporter activity"/>
    <property type="evidence" value="ECO:0007669"/>
    <property type="project" value="InterPro"/>
</dbReference>
<dbReference type="PANTHER" id="PTHR42688">
    <property type="entry name" value="CONSERVED PROTEIN"/>
    <property type="match status" value="1"/>
</dbReference>
<keyword evidence="4 7" id="KW-0812">Transmembrane</keyword>
<organism evidence="9 10">
    <name type="scientific">Methylomusa anaerophila</name>
    <dbReference type="NCBI Taxonomy" id="1930071"/>
    <lineage>
        <taxon>Bacteria</taxon>
        <taxon>Bacillati</taxon>
        <taxon>Bacillota</taxon>
        <taxon>Negativicutes</taxon>
        <taxon>Selenomonadales</taxon>
        <taxon>Sporomusaceae</taxon>
        <taxon>Methylomusa</taxon>
    </lineage>
</organism>
<feature type="transmembrane region" description="Helical" evidence="7">
    <location>
        <begin position="179"/>
        <end position="198"/>
    </location>
</feature>
<evidence type="ECO:0000256" key="5">
    <source>
        <dbReference type="ARBA" id="ARBA00022989"/>
    </source>
</evidence>
<dbReference type="CDD" id="cd17370">
    <property type="entry name" value="MFS_MJ1317_like"/>
    <property type="match status" value="1"/>
</dbReference>
<feature type="transmembrane region" description="Helical" evidence="7">
    <location>
        <begin position="86"/>
        <end position="109"/>
    </location>
</feature>
<sequence length="404" mass="43544">MPVMAEPKLMNAADKKKLAVQFILLFGVVSALGDITYEGARSIYGPYLGFLGASAAVIGLITGIGEFLGYFLRLVSGYFVDRTGQYWLITILGYGMLIAVPLLAIAGNWQVAVIFIMLERIGKAIRSPAKDALLSYATKRIGTGLGFGIHEALDQTGAVIGPLLFAAGLAINGNYTTGFHIMWIPAILTVAVVVATRLKVPNPAMLEEDVVHKPAEQPADKKLSKAFWLYAVFTFLSVLGFANFQLISYHWQVKEVVAAAAIPTLYAVAMAVDAVGALIIGKTYDKKGMISLIAIPVLTVAIPFLGFSDSYVLVVAAAVLWGVVMSIHETIMRAAIADMTPIGNRGFAYGIFNMLYGTAWFVGSAAMGLLYDMSVHYIFSFVAVIEIIAIFVFLLLRSNLKHPA</sequence>
<feature type="transmembrane region" description="Helical" evidence="7">
    <location>
        <begin position="257"/>
        <end position="281"/>
    </location>
</feature>
<dbReference type="GO" id="GO:0005886">
    <property type="term" value="C:plasma membrane"/>
    <property type="evidence" value="ECO:0007669"/>
    <property type="project" value="UniProtKB-SubCell"/>
</dbReference>
<dbReference type="Pfam" id="PF07690">
    <property type="entry name" value="MFS_1"/>
    <property type="match status" value="1"/>
</dbReference>
<evidence type="ECO:0000313" key="10">
    <source>
        <dbReference type="Proteomes" id="UP000276437"/>
    </source>
</evidence>
<protein>
    <submittedName>
        <fullName evidence="9">Major Facilitator Superfamily protein</fullName>
    </submittedName>
</protein>
<dbReference type="EMBL" id="AP018449">
    <property type="protein sequence ID" value="BBB90677.1"/>
    <property type="molecule type" value="Genomic_DNA"/>
</dbReference>
<feature type="transmembrane region" description="Helical" evidence="7">
    <location>
        <begin position="47"/>
        <end position="74"/>
    </location>
</feature>
<reference evidence="9 10" key="1">
    <citation type="journal article" date="2018" name="Int. J. Syst. Evol. Microbiol.">
        <title>Methylomusa anaerophila gen. nov., sp. nov., an anaerobic methanol-utilizing bacterium isolated from a microbial fuel cell.</title>
        <authorList>
            <person name="Amano N."/>
            <person name="Yamamuro A."/>
            <person name="Miyahara M."/>
            <person name="Kouzuma A."/>
            <person name="Abe T."/>
            <person name="Watanabe K."/>
        </authorList>
    </citation>
    <scope>NUCLEOTIDE SEQUENCE [LARGE SCALE GENOMIC DNA]</scope>
    <source>
        <strain evidence="9 10">MMFC1</strain>
    </source>
</reference>
<dbReference type="InterPro" id="IPR011701">
    <property type="entry name" value="MFS"/>
</dbReference>